<gene>
    <name evidence="1" type="ORF">S12H4_59749</name>
</gene>
<protein>
    <submittedName>
        <fullName evidence="1">Uncharacterized protein</fullName>
    </submittedName>
</protein>
<accession>X1UL50</accession>
<feature type="non-terminal residue" evidence="1">
    <location>
        <position position="138"/>
    </location>
</feature>
<organism evidence="1">
    <name type="scientific">marine sediment metagenome</name>
    <dbReference type="NCBI Taxonomy" id="412755"/>
    <lineage>
        <taxon>unclassified sequences</taxon>
        <taxon>metagenomes</taxon>
        <taxon>ecological metagenomes</taxon>
    </lineage>
</organism>
<proteinExistence type="predicted"/>
<dbReference type="EMBL" id="BARW01039132">
    <property type="protein sequence ID" value="GAJ18193.1"/>
    <property type="molecule type" value="Genomic_DNA"/>
</dbReference>
<comment type="caution">
    <text evidence="1">The sequence shown here is derived from an EMBL/GenBank/DDBJ whole genome shotgun (WGS) entry which is preliminary data.</text>
</comment>
<sequence length="138" mass="15896">MLAQASRHWSHLSPSQKADWRRQIRWVSRIPPGSKSEDVILKGRQLFISEEIHSLATTQKQLVLPYELCIMLVDEDLNALDGDLSLSYKVAEEWVFCEKDEIVTGNWLFSTVPTEKAAYRPYGEAEGYIDPELPELQF</sequence>
<reference evidence="1" key="1">
    <citation type="journal article" date="2014" name="Front. Microbiol.">
        <title>High frequency of phylogenetically diverse reductive dehalogenase-homologous genes in deep subseafloor sedimentary metagenomes.</title>
        <authorList>
            <person name="Kawai M."/>
            <person name="Futagami T."/>
            <person name="Toyoda A."/>
            <person name="Takaki Y."/>
            <person name="Nishi S."/>
            <person name="Hori S."/>
            <person name="Arai W."/>
            <person name="Tsubouchi T."/>
            <person name="Morono Y."/>
            <person name="Uchiyama I."/>
            <person name="Ito T."/>
            <person name="Fujiyama A."/>
            <person name="Inagaki F."/>
            <person name="Takami H."/>
        </authorList>
    </citation>
    <scope>NUCLEOTIDE SEQUENCE</scope>
    <source>
        <strain evidence="1">Expedition CK06-06</strain>
    </source>
</reference>
<name>X1UL50_9ZZZZ</name>
<evidence type="ECO:0000313" key="1">
    <source>
        <dbReference type="EMBL" id="GAJ18193.1"/>
    </source>
</evidence>
<dbReference type="AlphaFoldDB" id="X1UL50"/>